<accession>A0ABY8F7X6</accession>
<feature type="region of interest" description="Disordered" evidence="1">
    <location>
        <begin position="590"/>
        <end position="704"/>
    </location>
</feature>
<evidence type="ECO:0000256" key="1">
    <source>
        <dbReference type="SAM" id="MobiDB-lite"/>
    </source>
</evidence>
<feature type="compositionally biased region" description="Basic and acidic residues" evidence="1">
    <location>
        <begin position="600"/>
        <end position="622"/>
    </location>
</feature>
<keyword evidence="3" id="KW-1185">Reference proteome</keyword>
<feature type="compositionally biased region" description="Basic and acidic residues" evidence="1">
    <location>
        <begin position="642"/>
        <end position="670"/>
    </location>
</feature>
<feature type="compositionally biased region" description="Basic and acidic residues" evidence="1">
    <location>
        <begin position="678"/>
        <end position="697"/>
    </location>
</feature>
<dbReference type="Proteomes" id="UP001209803">
    <property type="component" value="Chromosome"/>
</dbReference>
<reference evidence="2 3" key="1">
    <citation type="submission" date="2023-03" db="EMBL/GenBank/DDBJ databases">
        <title>Roseibium porphyridii sp. nov. and Roseibium rhodosorbium sp. nov. isolated from marine algae, Porphyridium cruentum and Rhodosorus marinus, respectively.</title>
        <authorList>
            <person name="Lee M.W."/>
            <person name="Choi B.J."/>
            <person name="Lee J.K."/>
            <person name="Choi D.G."/>
            <person name="Baek J.H."/>
            <person name="Bayburt H."/>
            <person name="Kim J.M."/>
            <person name="Han D.M."/>
            <person name="Kim K.H."/>
            <person name="Jeon C.O."/>
        </authorList>
    </citation>
    <scope>NUCLEOTIDE SEQUENCE [LARGE SCALE GENOMIC DNA]</scope>
    <source>
        <strain evidence="2 3">KMA01</strain>
    </source>
</reference>
<evidence type="ECO:0000313" key="3">
    <source>
        <dbReference type="Proteomes" id="UP001209803"/>
    </source>
</evidence>
<dbReference type="EMBL" id="CP120863">
    <property type="protein sequence ID" value="WFE91602.1"/>
    <property type="molecule type" value="Genomic_DNA"/>
</dbReference>
<organism evidence="2 3">
    <name type="scientific">Roseibium porphyridii</name>
    <dbReference type="NCBI Taxonomy" id="2866279"/>
    <lineage>
        <taxon>Bacteria</taxon>
        <taxon>Pseudomonadati</taxon>
        <taxon>Pseudomonadota</taxon>
        <taxon>Alphaproteobacteria</taxon>
        <taxon>Hyphomicrobiales</taxon>
        <taxon>Stappiaceae</taxon>
        <taxon>Roseibium</taxon>
    </lineage>
</organism>
<proteinExistence type="predicted"/>
<feature type="compositionally biased region" description="Basic and acidic residues" evidence="1">
    <location>
        <begin position="61"/>
        <end position="76"/>
    </location>
</feature>
<protein>
    <submittedName>
        <fullName evidence="2">Uncharacterized protein</fullName>
    </submittedName>
</protein>
<dbReference type="RefSeq" id="WP_265684128.1">
    <property type="nucleotide sequence ID" value="NZ_CP120863.1"/>
</dbReference>
<gene>
    <name evidence="2" type="ORF">K1718_09650</name>
</gene>
<evidence type="ECO:0000313" key="2">
    <source>
        <dbReference type="EMBL" id="WFE91602.1"/>
    </source>
</evidence>
<name>A0ABY8F7X6_9HYPH</name>
<sequence length="704" mass="77645">MARLQRFSGTQSLPGVGSPQVVADTAVGVATQGFGRQIRSSAQDFASLAGTAVQTAQVAQDAKKRQHQIDEAEERNRQKKIRSRVTERSIAERARNRPGGAGYTEDMVAFLEKEHAESLRGLSEEGKTRAEQNFRVDRDRYVSGFATIEAAENEKYFQNGLADDEELLIEEVSRDPAQAAGALKRAETLLRSVPLPARVKDAAFQRIKERVAETWIGARPLDERLGVLEAELGVRGNETADVLSVNGARKDASDNKREDLDPEWSEQLQGLSDATLQRIYMGTLAEKSGASAAEAERIERRIEETHGLFDPREIDANTALTPRQKVQLNDLKTFAREEQSINISALKWLNSDGSAEIEALGRQTLSDRAFAFLDDGKADKGAVVRLIAREKGVLPRPYAASLKKDLESDADDKVKTAYESLGSLADLGISSIAEEPYQQSFRASRVKWHLLRDRFGLSPEEAASRLARANGGKREKEIRTRFDLDYPQRGSSIALTSRDLLGRVSLPGYLGVDASPSELLNGVDLIGQSSHYKYTGAQYAQRVSPRPGISLLPPLGPLERDEPTGFYFEATPDEAASGFEGVIKRLMFPGLRQGRSPGTETHEDPSFLENRRPDEGKGAETKQRRKNGNGGKKATDSGKNGPHGDRGRAINKAEKQTKDLEAALKESTSRREKKKLYNKIDRIRDAARRAKSGETHSRRGKGSR</sequence>
<feature type="region of interest" description="Disordered" evidence="1">
    <location>
        <begin position="59"/>
        <end position="88"/>
    </location>
</feature>